<sequence length="355" mass="40248">MILGNQLLSALRDLNIHRLCIPRRLRCNYYLPQCIAVNLLLGRYVLCLGGFGDRIISRFDNLEVIMSSSMGSIPCDAYLAKPNNCLVSLVPFIDVPKKPRFIIDLSLWSSHTRSEKNELIEQVLASIGTIRRYLWDSNLELTSVTEEFLEGFNKFARGFKYGVIIKRDGPIIDDGAVMLDPEGDCVLNEELIRNTHTFIIGGIVDKERRVKGETARLYGLLGLNVPRCRIELRGSIIGVPDRINKVIEIILMTLFETGNIEEAIIKAMSKRDRVNRLFYELQRAAYRLRGEGSTTLVVPKSMIGRINWVNASNKELELVLRKSRVSVIDDEELSKYLSLGIARPGPLTYRYVSKA</sequence>
<dbReference type="GO" id="GO:0008168">
    <property type="term" value="F:methyltransferase activity"/>
    <property type="evidence" value="ECO:0007669"/>
    <property type="project" value="UniProtKB-KW"/>
</dbReference>
<evidence type="ECO:0000256" key="5">
    <source>
        <dbReference type="ARBA" id="ARBA00048434"/>
    </source>
</evidence>
<dbReference type="CDD" id="cd18099">
    <property type="entry name" value="Trm10arch"/>
    <property type="match status" value="1"/>
</dbReference>
<organism evidence="7 8">
    <name type="scientific">Vulcanisaeta distributa (strain DSM 14429 / JCM 11212 / NBRC 100878 / IC-017)</name>
    <dbReference type="NCBI Taxonomy" id="572478"/>
    <lineage>
        <taxon>Archaea</taxon>
        <taxon>Thermoproteota</taxon>
        <taxon>Thermoprotei</taxon>
        <taxon>Thermoproteales</taxon>
        <taxon>Thermoproteaceae</taxon>
        <taxon>Vulcanisaeta</taxon>
    </lineage>
</organism>
<dbReference type="RefSeq" id="WP_013335845.1">
    <property type="nucleotide sequence ID" value="NC_014537.1"/>
</dbReference>
<accession>E1QNF0</accession>
<evidence type="ECO:0000256" key="1">
    <source>
        <dbReference type="ARBA" id="ARBA00012797"/>
    </source>
</evidence>
<dbReference type="PANTHER" id="PTHR13563">
    <property type="entry name" value="TRNA (GUANINE-9-) METHYLTRANSFERASE"/>
    <property type="match status" value="1"/>
</dbReference>
<dbReference type="GeneID" id="9751651"/>
<dbReference type="EMBL" id="CP002100">
    <property type="protein sequence ID" value="ADN50120.1"/>
    <property type="molecule type" value="Genomic_DNA"/>
</dbReference>
<dbReference type="InterPro" id="IPR053623">
    <property type="entry name" value="TRM10_methyltransferase"/>
</dbReference>
<reference evidence="7 8" key="1">
    <citation type="journal article" date="2010" name="Stand. Genomic Sci.">
        <title>Complete genome sequence of Vulcanisaeta distributa type strain (IC-017).</title>
        <authorList>
            <person name="Mavromatis K."/>
            <person name="Sikorski J."/>
            <person name="Pabst E."/>
            <person name="Teshima H."/>
            <person name="Lapidus A."/>
            <person name="Lucas S."/>
            <person name="Nolan M."/>
            <person name="Glavina Del Rio T."/>
            <person name="Cheng J.F."/>
            <person name="Bruce D."/>
            <person name="Goodwin L."/>
            <person name="Pitluck S."/>
            <person name="Liolios K."/>
            <person name="Ivanova N."/>
            <person name="Mikhailova N."/>
            <person name="Pati A."/>
            <person name="Chen A."/>
            <person name="Palaniappan K."/>
            <person name="Land M."/>
            <person name="Hauser L."/>
            <person name="Chang Y.J."/>
            <person name="Jeffries C.D."/>
            <person name="Rohde M."/>
            <person name="Spring S."/>
            <person name="Goker M."/>
            <person name="Wirth R."/>
            <person name="Woyke T."/>
            <person name="Bristow J."/>
            <person name="Eisen J.A."/>
            <person name="Markowitz V."/>
            <person name="Hugenholtz P."/>
            <person name="Klenk H.P."/>
            <person name="Kyrpides N.C."/>
        </authorList>
    </citation>
    <scope>NUCLEOTIDE SEQUENCE [LARGE SCALE GENOMIC DNA]</scope>
    <source>
        <strain evidence="8">DSM 14429 / JCM 11212 / NBRC 100878 / IC-017</strain>
    </source>
</reference>
<dbReference type="KEGG" id="vdi:Vdis_0727"/>
<feature type="domain" description="SAM-dependent MTase TRM10-type" evidence="6">
    <location>
        <begin position="82"/>
        <end position="275"/>
    </location>
</feature>
<evidence type="ECO:0000259" key="6">
    <source>
        <dbReference type="PROSITE" id="PS51675"/>
    </source>
</evidence>
<dbReference type="InterPro" id="IPR007356">
    <property type="entry name" value="tRNA_m1G_MeTrfase_euk"/>
</dbReference>
<evidence type="ECO:0000256" key="3">
    <source>
        <dbReference type="ARBA" id="ARBA00022679"/>
    </source>
</evidence>
<keyword evidence="3 7" id="KW-0808">Transferase</keyword>
<dbReference type="AlphaFoldDB" id="E1QNF0"/>
<reference evidence="8" key="2">
    <citation type="journal article" date="2010" name="Stand. Genomic Sci.">
        <title>Complete genome sequence of Vulcanisaeta distributa type strain (IC-017T).</title>
        <authorList>
            <person name="Mavromatis K."/>
            <person name="Sikorski J."/>
            <person name="Pabst E."/>
            <person name="Teshima H."/>
            <person name="Lapidus A."/>
            <person name="Lucas S."/>
            <person name="Nolan M."/>
            <person name="Glavina Del Rio T."/>
            <person name="Cheng J."/>
            <person name="Bruce D."/>
            <person name="Goodwin L."/>
            <person name="Pitluck S."/>
            <person name="Liolios K."/>
            <person name="Ivanova N."/>
            <person name="Mikhailova N."/>
            <person name="Pati A."/>
            <person name="Chen A."/>
            <person name="Palaniappan K."/>
            <person name="Land M."/>
            <person name="Hauser L."/>
            <person name="Chang Y."/>
            <person name="Jeffries C."/>
            <person name="Rohde M."/>
            <person name="Spring S."/>
            <person name="Goker M."/>
            <person name="Wirth R."/>
            <person name="Woyke T."/>
            <person name="Bristow J."/>
            <person name="Eisen J."/>
            <person name="Markowitz V."/>
            <person name="Hugenholtz P."/>
            <person name="Klenk H."/>
            <person name="Kyrpides N."/>
        </authorList>
    </citation>
    <scope>NUCLEOTIDE SEQUENCE [LARGE SCALE GENOMIC DNA]</scope>
    <source>
        <strain evidence="8">DSM 14429 / JCM 11212 / NBRC 100878 / IC-017</strain>
    </source>
</reference>
<dbReference type="InterPro" id="IPR028564">
    <property type="entry name" value="MT_TRM10-typ"/>
</dbReference>
<protein>
    <recommendedName>
        <fullName evidence="1">tRNA (guanine(9)-N(1))-methyltransferase</fullName>
        <ecNumber evidence="1">2.1.1.221</ecNumber>
    </recommendedName>
</protein>
<dbReference type="EC" id="2.1.1.221" evidence="1"/>
<proteinExistence type="predicted"/>
<evidence type="ECO:0000313" key="7">
    <source>
        <dbReference type="EMBL" id="ADN50120.1"/>
    </source>
</evidence>
<dbReference type="PROSITE" id="PS51675">
    <property type="entry name" value="SAM_MT_TRM10"/>
    <property type="match status" value="1"/>
</dbReference>
<dbReference type="Proteomes" id="UP000006681">
    <property type="component" value="Chromosome"/>
</dbReference>
<dbReference type="Gene3D" id="3.40.1280.30">
    <property type="match status" value="1"/>
</dbReference>
<comment type="catalytic activity">
    <reaction evidence="5">
        <text>guanosine(9) in tRNA + S-adenosyl-L-methionine = N(1)-methylguanosine(9) in tRNA + S-adenosyl-L-homocysteine + H(+)</text>
        <dbReference type="Rhea" id="RHEA:43156"/>
        <dbReference type="Rhea" id="RHEA-COMP:10367"/>
        <dbReference type="Rhea" id="RHEA-COMP:10368"/>
        <dbReference type="ChEBI" id="CHEBI:15378"/>
        <dbReference type="ChEBI" id="CHEBI:57856"/>
        <dbReference type="ChEBI" id="CHEBI:59789"/>
        <dbReference type="ChEBI" id="CHEBI:73542"/>
        <dbReference type="ChEBI" id="CHEBI:74269"/>
        <dbReference type="EC" id="2.1.1.221"/>
    </reaction>
</comment>
<dbReference type="HOGENOM" id="CLU_061952_0_0_2"/>
<keyword evidence="2 7" id="KW-0489">Methyltransferase</keyword>
<dbReference type="PANTHER" id="PTHR13563:SF13">
    <property type="entry name" value="TRNA METHYLTRANSFERASE 10 HOMOLOG A"/>
    <property type="match status" value="1"/>
</dbReference>
<evidence type="ECO:0000256" key="4">
    <source>
        <dbReference type="ARBA" id="ARBA00022691"/>
    </source>
</evidence>
<dbReference type="OrthoDB" id="14987at2157"/>
<dbReference type="eggNOG" id="arCOG00967">
    <property type="taxonomic scope" value="Archaea"/>
</dbReference>
<dbReference type="GO" id="GO:0032259">
    <property type="term" value="P:methylation"/>
    <property type="evidence" value="ECO:0007669"/>
    <property type="project" value="UniProtKB-KW"/>
</dbReference>
<evidence type="ECO:0000256" key="2">
    <source>
        <dbReference type="ARBA" id="ARBA00022603"/>
    </source>
</evidence>
<dbReference type="NCBIfam" id="NF041071">
    <property type="entry name" value="Trm10_mtase_Thprot"/>
    <property type="match status" value="1"/>
</dbReference>
<keyword evidence="4" id="KW-0949">S-adenosyl-L-methionine</keyword>
<dbReference type="STRING" id="572478.Vdis_0727"/>
<dbReference type="InterPro" id="IPR038459">
    <property type="entry name" value="MT_TRM10-typ_sf"/>
</dbReference>
<evidence type="ECO:0000313" key="8">
    <source>
        <dbReference type="Proteomes" id="UP000006681"/>
    </source>
</evidence>
<gene>
    <name evidence="7" type="ordered locus">Vdis_0727</name>
</gene>
<name>E1QNF0_VULDI</name>
<keyword evidence="8" id="KW-1185">Reference proteome</keyword>